<dbReference type="Gene3D" id="3.30.200.20">
    <property type="entry name" value="Phosphorylase Kinase, domain 1"/>
    <property type="match status" value="1"/>
</dbReference>
<keyword evidence="2" id="KW-0723">Serine/threonine-protein kinase</keyword>
<evidence type="ECO:0000313" key="11">
    <source>
        <dbReference type="EMBL" id="CDW74003.1"/>
    </source>
</evidence>
<dbReference type="GO" id="GO:0004674">
    <property type="term" value="F:protein serine/threonine kinase activity"/>
    <property type="evidence" value="ECO:0007669"/>
    <property type="project" value="UniProtKB-KW"/>
</dbReference>
<dbReference type="InParanoid" id="A0A077ZZQ0"/>
<dbReference type="Gene3D" id="1.10.510.10">
    <property type="entry name" value="Transferase(Phosphotransferase) domain 1"/>
    <property type="match status" value="1"/>
</dbReference>
<dbReference type="InterPro" id="IPR051131">
    <property type="entry name" value="NEK_Ser/Thr_kinase_NIMA"/>
</dbReference>
<dbReference type="EMBL" id="CCKQ01002905">
    <property type="protein sequence ID" value="CDW74003.1"/>
    <property type="molecule type" value="Genomic_DNA"/>
</dbReference>
<dbReference type="InterPro" id="IPR000719">
    <property type="entry name" value="Prot_kinase_dom"/>
</dbReference>
<evidence type="ECO:0000256" key="5">
    <source>
        <dbReference type="ARBA" id="ARBA00022777"/>
    </source>
</evidence>
<protein>
    <recommendedName>
        <fullName evidence="1">non-specific serine/threonine protein kinase</fullName>
        <ecNumber evidence="1">2.7.11.1</ecNumber>
    </recommendedName>
</protein>
<evidence type="ECO:0000256" key="6">
    <source>
        <dbReference type="ARBA" id="ARBA00022840"/>
    </source>
</evidence>
<evidence type="ECO:0000259" key="10">
    <source>
        <dbReference type="PROSITE" id="PS50011"/>
    </source>
</evidence>
<dbReference type="InterPro" id="IPR008271">
    <property type="entry name" value="Ser/Thr_kinase_AS"/>
</dbReference>
<evidence type="ECO:0000256" key="2">
    <source>
        <dbReference type="ARBA" id="ARBA00022527"/>
    </source>
</evidence>
<dbReference type="AlphaFoldDB" id="A0A077ZZQ0"/>
<feature type="compositionally biased region" description="Polar residues" evidence="9">
    <location>
        <begin position="464"/>
        <end position="520"/>
    </location>
</feature>
<organism evidence="11 12">
    <name type="scientific">Stylonychia lemnae</name>
    <name type="common">Ciliate</name>
    <dbReference type="NCBI Taxonomy" id="5949"/>
    <lineage>
        <taxon>Eukaryota</taxon>
        <taxon>Sar</taxon>
        <taxon>Alveolata</taxon>
        <taxon>Ciliophora</taxon>
        <taxon>Intramacronucleata</taxon>
        <taxon>Spirotrichea</taxon>
        <taxon>Stichotrichia</taxon>
        <taxon>Sporadotrichida</taxon>
        <taxon>Oxytrichidae</taxon>
        <taxon>Stylonychinae</taxon>
        <taxon>Stylonychia</taxon>
    </lineage>
</organism>
<dbReference type="EC" id="2.7.11.1" evidence="1"/>
<comment type="catalytic activity">
    <reaction evidence="8">
        <text>L-seryl-[protein] + ATP = O-phospho-L-seryl-[protein] + ADP + H(+)</text>
        <dbReference type="Rhea" id="RHEA:17989"/>
        <dbReference type="Rhea" id="RHEA-COMP:9863"/>
        <dbReference type="Rhea" id="RHEA-COMP:11604"/>
        <dbReference type="ChEBI" id="CHEBI:15378"/>
        <dbReference type="ChEBI" id="CHEBI:29999"/>
        <dbReference type="ChEBI" id="CHEBI:30616"/>
        <dbReference type="ChEBI" id="CHEBI:83421"/>
        <dbReference type="ChEBI" id="CHEBI:456216"/>
        <dbReference type="EC" id="2.7.11.1"/>
    </reaction>
</comment>
<keyword evidence="6" id="KW-0067">ATP-binding</keyword>
<feature type="compositionally biased region" description="Polar residues" evidence="9">
    <location>
        <begin position="599"/>
        <end position="621"/>
    </location>
</feature>
<dbReference type="SUPFAM" id="SSF56112">
    <property type="entry name" value="Protein kinase-like (PK-like)"/>
    <property type="match status" value="1"/>
</dbReference>
<evidence type="ECO:0000256" key="9">
    <source>
        <dbReference type="SAM" id="MobiDB-lite"/>
    </source>
</evidence>
<dbReference type="PANTHER" id="PTHR44899:SF6">
    <property type="entry name" value="SERINE_THREONINE PROTEIN KINASE"/>
    <property type="match status" value="1"/>
</dbReference>
<dbReference type="Proteomes" id="UP000039865">
    <property type="component" value="Unassembled WGS sequence"/>
</dbReference>
<comment type="catalytic activity">
    <reaction evidence="7">
        <text>L-threonyl-[protein] + ATP = O-phospho-L-threonyl-[protein] + ADP + H(+)</text>
        <dbReference type="Rhea" id="RHEA:46608"/>
        <dbReference type="Rhea" id="RHEA-COMP:11060"/>
        <dbReference type="Rhea" id="RHEA-COMP:11605"/>
        <dbReference type="ChEBI" id="CHEBI:15378"/>
        <dbReference type="ChEBI" id="CHEBI:30013"/>
        <dbReference type="ChEBI" id="CHEBI:30616"/>
        <dbReference type="ChEBI" id="CHEBI:61977"/>
        <dbReference type="ChEBI" id="CHEBI:456216"/>
        <dbReference type="EC" id="2.7.11.1"/>
    </reaction>
</comment>
<feature type="compositionally biased region" description="Low complexity" evidence="9">
    <location>
        <begin position="927"/>
        <end position="941"/>
    </location>
</feature>
<dbReference type="GO" id="GO:0005524">
    <property type="term" value="F:ATP binding"/>
    <property type="evidence" value="ECO:0007669"/>
    <property type="project" value="UniProtKB-KW"/>
</dbReference>
<keyword evidence="3" id="KW-0808">Transferase</keyword>
<dbReference type="Pfam" id="PF00069">
    <property type="entry name" value="Pkinase"/>
    <property type="match status" value="2"/>
</dbReference>
<dbReference type="PROSITE" id="PS50011">
    <property type="entry name" value="PROTEIN_KINASE_DOM"/>
    <property type="match status" value="1"/>
</dbReference>
<evidence type="ECO:0000256" key="8">
    <source>
        <dbReference type="ARBA" id="ARBA00048679"/>
    </source>
</evidence>
<keyword evidence="5 11" id="KW-0418">Kinase</keyword>
<proteinExistence type="predicted"/>
<feature type="region of interest" description="Disordered" evidence="9">
    <location>
        <begin position="899"/>
        <end position="943"/>
    </location>
</feature>
<name>A0A077ZZQ0_STYLE</name>
<sequence>MEQSSPESLRKKVSLRPTKNLEILTEDNQDFIFPQNQQNTSTLQDQSSIDFQNSSILNQTNMTNNSICMGQEGVTNPSWEMFEIIKTIGEGAYGRVFKVKCLKSSIISGEANVLTPTMRMRKKLTKNMLGYNINSSLANQQQTRQLFQDQLYVVKEIDTAKWPKELALEQMMEIELLAELDSLYIVGYLDAFIEDTKINIIMEYCHNGDLQTYIKKQNGKLFTENFVWKMFIQICLGVHYLHNKNVLHRDLKTLNILLGKDKEAKIGDFGAALKIDQNQDKQESQEEKFQQLQKIEEEDLNDDFMLLSGVCREDSKSKRKVGTPFYLAPELWDDKECTKKSDIWSLGVILYELCTHKYPYFANTIEELQAKVIKEKYNPIPMTVSKSLSEIIQKCLIKKPETRISIDEIICMDSFQSKCKLLKIKLPAELNLERIQQQQQKNQQQSYKNADQNGGMMFNDKRPSVQQVATSVKNADNNNSLRPSQSSALNRRNTQKNELVNPRNSNPTPMKNSEKSPISTKRFNENTSSMIFENALEHFGMQGTEDDIYASRESFIAPSFGGDTPERTDPKQTRHSRKIGGMVNHSVPMFQQFKDKSQKIQSVSASQNSNQMAKTSRRQSLTSGNKSTQNSTTNNNITVNQSNNNNSNSNTNNNINESNQYSKKELQTQNPTIINHSTAQNKIQAKNNQLLLNSTVMNEVSVENPFPLAMDLPEQLKIDKAPSNITNNTKPKPSAMFGFNNKRRSHSILKNDIQSLKSQRQILKNIHSEENNLFKEEDMKMISNIKQLQNKRNQNSRAMIAQQKIVPDNINTSGSFNQMKTVPTLETPINLSTPAVRVKNNIKTPSVGGNEKKGLNKNYNNDSRTSGKLIPNSNYQQNLGNIPISKHYQLKRQTIIHKNNSTVLSDKDKKLNETREEQKNSNSNIFSNNLPSSNANASTNAGRRTVKNIKEISSLNLNKLKEHNSQNSSHLNSERDFKPNDYYQDTQTESSARHIRQRTTQINAPTPKEFTGNYTQQHRNSTKNDRNADINSSTYQKHQKSEQAPKLDQFASRFMKKFKEELKLGKNKSSTISSNHQTQTFKTSALDKGGVDLSSYQVDKNLLDLEESTDQIMKDQELDDMLLFEDNENDETMQYFERESYTNSLFDNLDKISLQPMNGGNNSRRLSKLTMPSDGFRNFRSEAGSRLL</sequence>
<gene>
    <name evidence="11" type="primary">Contig9641.g10307</name>
    <name evidence="11" type="ORF">STYLEM_2994</name>
</gene>
<evidence type="ECO:0000256" key="7">
    <source>
        <dbReference type="ARBA" id="ARBA00047899"/>
    </source>
</evidence>
<feature type="compositionally biased region" description="Basic and acidic residues" evidence="9">
    <location>
        <begin position="905"/>
        <end position="919"/>
    </location>
</feature>
<dbReference type="InterPro" id="IPR011009">
    <property type="entry name" value="Kinase-like_dom_sf"/>
</dbReference>
<reference evidence="11 12" key="1">
    <citation type="submission" date="2014-06" db="EMBL/GenBank/DDBJ databases">
        <authorList>
            <person name="Swart Estienne"/>
        </authorList>
    </citation>
    <scope>NUCLEOTIDE SEQUENCE [LARGE SCALE GENOMIC DNA]</scope>
    <source>
        <strain evidence="11 12">130c</strain>
    </source>
</reference>
<feature type="compositionally biased region" description="Low complexity" evidence="9">
    <location>
        <begin position="622"/>
        <end position="657"/>
    </location>
</feature>
<feature type="region of interest" description="Disordered" evidence="9">
    <location>
        <begin position="841"/>
        <end position="874"/>
    </location>
</feature>
<accession>A0A077ZZQ0</accession>
<feature type="compositionally biased region" description="Polar residues" evidence="9">
    <location>
        <begin position="857"/>
        <end position="874"/>
    </location>
</feature>
<keyword evidence="4" id="KW-0547">Nucleotide-binding</keyword>
<feature type="domain" description="Protein kinase" evidence="10">
    <location>
        <begin position="82"/>
        <end position="415"/>
    </location>
</feature>
<dbReference type="PANTHER" id="PTHR44899">
    <property type="entry name" value="CAMK FAMILY PROTEIN KINASE"/>
    <property type="match status" value="1"/>
</dbReference>
<feature type="region of interest" description="Disordered" evidence="9">
    <location>
        <begin position="436"/>
        <end position="520"/>
    </location>
</feature>
<evidence type="ECO:0000256" key="3">
    <source>
        <dbReference type="ARBA" id="ARBA00022679"/>
    </source>
</evidence>
<evidence type="ECO:0000256" key="4">
    <source>
        <dbReference type="ARBA" id="ARBA00022741"/>
    </source>
</evidence>
<evidence type="ECO:0000256" key="1">
    <source>
        <dbReference type="ARBA" id="ARBA00012513"/>
    </source>
</evidence>
<evidence type="ECO:0000313" key="12">
    <source>
        <dbReference type="Proteomes" id="UP000039865"/>
    </source>
</evidence>
<feature type="compositionally biased region" description="Low complexity" evidence="9">
    <location>
        <begin position="436"/>
        <end position="445"/>
    </location>
</feature>
<keyword evidence="12" id="KW-1185">Reference proteome</keyword>
<dbReference type="SMART" id="SM00220">
    <property type="entry name" value="S_TKc"/>
    <property type="match status" value="1"/>
</dbReference>
<dbReference type="PROSITE" id="PS00108">
    <property type="entry name" value="PROTEIN_KINASE_ST"/>
    <property type="match status" value="1"/>
</dbReference>
<dbReference type="OMA" id="THRTHTV"/>
<feature type="region of interest" description="Disordered" evidence="9">
    <location>
        <begin position="556"/>
        <end position="657"/>
    </location>
</feature>
<feature type="region of interest" description="Disordered" evidence="9">
    <location>
        <begin position="959"/>
        <end position="1047"/>
    </location>
</feature>